<dbReference type="Gene3D" id="3.90.550.10">
    <property type="entry name" value="Spore Coat Polysaccharide Biosynthesis Protein SpsA, Chain A"/>
    <property type="match status" value="1"/>
</dbReference>
<reference evidence="2 3" key="1">
    <citation type="submission" date="2019-12" db="EMBL/GenBank/DDBJ databases">
        <title>Mucilaginibacter sp. HMF7410 genome sequencing and assembly.</title>
        <authorList>
            <person name="Kang H."/>
            <person name="Cha I."/>
            <person name="Kim H."/>
            <person name="Joh K."/>
        </authorList>
    </citation>
    <scope>NUCLEOTIDE SEQUENCE [LARGE SCALE GENOMIC DNA]</scope>
    <source>
        <strain evidence="2 3">HMF7410</strain>
    </source>
</reference>
<dbReference type="EMBL" id="WPIK01000009">
    <property type="protein sequence ID" value="MVN22233.1"/>
    <property type="molecule type" value="Genomic_DNA"/>
</dbReference>
<dbReference type="Proteomes" id="UP000462014">
    <property type="component" value="Unassembled WGS sequence"/>
</dbReference>
<keyword evidence="3" id="KW-1185">Reference proteome</keyword>
<evidence type="ECO:0000259" key="1">
    <source>
        <dbReference type="Pfam" id="PF00535"/>
    </source>
</evidence>
<proteinExistence type="predicted"/>
<protein>
    <submittedName>
        <fullName evidence="2">Glycosyltransferase</fullName>
    </submittedName>
</protein>
<dbReference type="InterPro" id="IPR001173">
    <property type="entry name" value="Glyco_trans_2-like"/>
</dbReference>
<dbReference type="Pfam" id="PF00535">
    <property type="entry name" value="Glycos_transf_2"/>
    <property type="match status" value="1"/>
</dbReference>
<keyword evidence="2" id="KW-0808">Transferase</keyword>
<comment type="caution">
    <text evidence="2">The sequence shown here is derived from an EMBL/GenBank/DDBJ whole genome shotgun (WGS) entry which is preliminary data.</text>
</comment>
<name>A0A7K1SY54_9SPHI</name>
<feature type="domain" description="Glycosyltransferase 2-like" evidence="1">
    <location>
        <begin position="7"/>
        <end position="159"/>
    </location>
</feature>
<dbReference type="PANTHER" id="PTHR22916">
    <property type="entry name" value="GLYCOSYLTRANSFERASE"/>
    <property type="match status" value="1"/>
</dbReference>
<evidence type="ECO:0000313" key="3">
    <source>
        <dbReference type="Proteomes" id="UP000462014"/>
    </source>
</evidence>
<accession>A0A7K1SY54</accession>
<dbReference type="AlphaFoldDB" id="A0A7K1SY54"/>
<dbReference type="InterPro" id="IPR029044">
    <property type="entry name" value="Nucleotide-diphossugar_trans"/>
</dbReference>
<dbReference type="GO" id="GO:0016758">
    <property type="term" value="F:hexosyltransferase activity"/>
    <property type="evidence" value="ECO:0007669"/>
    <property type="project" value="UniProtKB-ARBA"/>
</dbReference>
<dbReference type="PANTHER" id="PTHR22916:SF3">
    <property type="entry name" value="UDP-GLCNAC:BETAGAL BETA-1,3-N-ACETYLGLUCOSAMINYLTRANSFERASE-LIKE PROTEIN 1"/>
    <property type="match status" value="1"/>
</dbReference>
<gene>
    <name evidence="2" type="ORF">GO621_11890</name>
</gene>
<evidence type="ECO:0000313" key="2">
    <source>
        <dbReference type="EMBL" id="MVN22233.1"/>
    </source>
</evidence>
<sequence>MQKPLLTIGIPTYNRATYLDRCLNSIITQLEEVKQDIELVIANNASTDHTKNIVDKYSKTVRINYYENTINLGPDSTCSICFDKATGKYVWILGDDEFLLDGSLKVIVDLLKDKDCGDVYMQCIPYHKEEDLEQKRITNAEIISYQNPLEFVKKIHYYVTFISGNIINKSILPIDLDYEKYMGTNIVQVCWTIKAIFGAKENIFIETPLIAAKQNNSGGYQFVNTFAKNYNYILTSLVKEGYHKSIINITNTNIIKNYFPANIIKLLYYENRFDTENHFSVLLKTYWKYKSFWSALFPIYSKYWVKKILGKKMVKLS</sequence>
<dbReference type="RefSeq" id="WP_157567269.1">
    <property type="nucleotide sequence ID" value="NZ_WPIK01000009.1"/>
</dbReference>
<organism evidence="2 3">
    <name type="scientific">Mucilaginibacter arboris</name>
    <dbReference type="NCBI Taxonomy" id="2682090"/>
    <lineage>
        <taxon>Bacteria</taxon>
        <taxon>Pseudomonadati</taxon>
        <taxon>Bacteroidota</taxon>
        <taxon>Sphingobacteriia</taxon>
        <taxon>Sphingobacteriales</taxon>
        <taxon>Sphingobacteriaceae</taxon>
        <taxon>Mucilaginibacter</taxon>
    </lineage>
</organism>
<dbReference type="SUPFAM" id="SSF53448">
    <property type="entry name" value="Nucleotide-diphospho-sugar transferases"/>
    <property type="match status" value="1"/>
</dbReference>
<dbReference type="CDD" id="cd00761">
    <property type="entry name" value="Glyco_tranf_GTA_type"/>
    <property type="match status" value="1"/>
</dbReference>